<gene>
    <name evidence="1" type="ORF">L596_023205</name>
</gene>
<name>A0A4U5MCZ3_STECR</name>
<dbReference type="AlphaFoldDB" id="A0A4U5MCZ3"/>
<comment type="caution">
    <text evidence="1">The sequence shown here is derived from an EMBL/GenBank/DDBJ whole genome shotgun (WGS) entry which is preliminary data.</text>
</comment>
<protein>
    <submittedName>
        <fullName evidence="1">Uncharacterized protein</fullName>
    </submittedName>
</protein>
<dbReference type="Proteomes" id="UP000298663">
    <property type="component" value="Unassembled WGS sequence"/>
</dbReference>
<proteinExistence type="predicted"/>
<dbReference type="EMBL" id="AZBU02000008">
    <property type="protein sequence ID" value="TKR66988.1"/>
    <property type="molecule type" value="Genomic_DNA"/>
</dbReference>
<evidence type="ECO:0000313" key="2">
    <source>
        <dbReference type="Proteomes" id="UP000298663"/>
    </source>
</evidence>
<accession>A0A4U5MCZ3</accession>
<reference evidence="1 2" key="2">
    <citation type="journal article" date="2019" name="G3 (Bethesda)">
        <title>Hybrid Assembly of the Genome of the Entomopathogenic Nematode Steinernema carpocapsae Identifies the X-Chromosome.</title>
        <authorList>
            <person name="Serra L."/>
            <person name="Macchietto M."/>
            <person name="Macias-Munoz A."/>
            <person name="McGill C.J."/>
            <person name="Rodriguez I.M."/>
            <person name="Rodriguez B."/>
            <person name="Murad R."/>
            <person name="Mortazavi A."/>
        </authorList>
    </citation>
    <scope>NUCLEOTIDE SEQUENCE [LARGE SCALE GENOMIC DNA]</scope>
    <source>
        <strain evidence="1 2">ALL</strain>
    </source>
</reference>
<evidence type="ECO:0000313" key="1">
    <source>
        <dbReference type="EMBL" id="TKR66988.1"/>
    </source>
</evidence>
<keyword evidence="2" id="KW-1185">Reference proteome</keyword>
<reference evidence="1 2" key="1">
    <citation type="journal article" date="2015" name="Genome Biol.">
        <title>Comparative genomics of Steinernema reveals deeply conserved gene regulatory networks.</title>
        <authorList>
            <person name="Dillman A.R."/>
            <person name="Macchietto M."/>
            <person name="Porter C.F."/>
            <person name="Rogers A."/>
            <person name="Williams B."/>
            <person name="Antoshechkin I."/>
            <person name="Lee M.M."/>
            <person name="Goodwin Z."/>
            <person name="Lu X."/>
            <person name="Lewis E.E."/>
            <person name="Goodrich-Blair H."/>
            <person name="Stock S.P."/>
            <person name="Adams B.J."/>
            <person name="Sternberg P.W."/>
            <person name="Mortazavi A."/>
        </authorList>
    </citation>
    <scope>NUCLEOTIDE SEQUENCE [LARGE SCALE GENOMIC DNA]</scope>
    <source>
        <strain evidence="1 2">ALL</strain>
    </source>
</reference>
<sequence length="370" mass="43202">MRPFGEFPKHWPEIFINVTESFSETSKAALAKIRETPRNDIVSILEVFEKWATPEDIEKLHKADAKHKDNLGDVSEPVRKLYMKILNLERENSTDWTFGEIVSDFKKLSPADVEDSKRVLPYFDKILKAVKSESDYTTEEEWEEYTKFWPETKLNFFRLFSENGKRALKRVNDAIDEAIRNGTFDTFALTLNETHADYLRQLTKEDKERVHYLWDNHLISMSDPRMLEAIQEFKKLSPSDAAFFRPVFPYGRLIAKAVANEPGYVSVEAWNEFRKSWSEALRNATNAFSQTSINAYVALEKAKMEAKQNGTELDAEKLKLLKDGILEEDRKKLDEAWESEESEMQTNIESEFIVHLQILSNLIWCFSSRR</sequence>
<organism evidence="1 2">
    <name type="scientific">Steinernema carpocapsae</name>
    <name type="common">Entomopathogenic nematode</name>
    <dbReference type="NCBI Taxonomy" id="34508"/>
    <lineage>
        <taxon>Eukaryota</taxon>
        <taxon>Metazoa</taxon>
        <taxon>Ecdysozoa</taxon>
        <taxon>Nematoda</taxon>
        <taxon>Chromadorea</taxon>
        <taxon>Rhabditida</taxon>
        <taxon>Tylenchina</taxon>
        <taxon>Panagrolaimomorpha</taxon>
        <taxon>Strongyloidoidea</taxon>
        <taxon>Steinernematidae</taxon>
        <taxon>Steinernema</taxon>
    </lineage>
</organism>